<dbReference type="EMBL" id="BART01023010">
    <property type="protein sequence ID" value="GAH03291.1"/>
    <property type="molecule type" value="Genomic_DNA"/>
</dbReference>
<protein>
    <recommendedName>
        <fullName evidence="1">Rad21/Rec8-like protein C-terminal eukaryotic domain-containing protein</fullName>
    </recommendedName>
</protein>
<sequence>VEVVWEKIKSFHGKTMSLFELCETRGREEIIKTFMSVLFLAYDNKIRVYQKQFPYGKIYIKNIGYS</sequence>
<dbReference type="Gene3D" id="1.10.10.580">
    <property type="entry name" value="Structural maintenance of chromosome 1. Chain E"/>
    <property type="match status" value="1"/>
</dbReference>
<dbReference type="Pfam" id="PF04824">
    <property type="entry name" value="Rad21_Rec8"/>
    <property type="match status" value="1"/>
</dbReference>
<evidence type="ECO:0000313" key="2">
    <source>
        <dbReference type="EMBL" id="GAH03291.1"/>
    </source>
</evidence>
<dbReference type="InterPro" id="IPR023093">
    <property type="entry name" value="ScpA-like_C"/>
</dbReference>
<reference evidence="2" key="1">
    <citation type="journal article" date="2014" name="Front. Microbiol.">
        <title>High frequency of phylogenetically diverse reductive dehalogenase-homologous genes in deep subseafloor sedimentary metagenomes.</title>
        <authorList>
            <person name="Kawai M."/>
            <person name="Futagami T."/>
            <person name="Toyoda A."/>
            <person name="Takaki Y."/>
            <person name="Nishi S."/>
            <person name="Hori S."/>
            <person name="Arai W."/>
            <person name="Tsubouchi T."/>
            <person name="Morono Y."/>
            <person name="Uchiyama I."/>
            <person name="Ito T."/>
            <person name="Fujiyama A."/>
            <person name="Inagaki F."/>
            <person name="Takami H."/>
        </authorList>
    </citation>
    <scope>NUCLEOTIDE SEQUENCE</scope>
    <source>
        <strain evidence="2">Expedition CK06-06</strain>
    </source>
</reference>
<dbReference type="AlphaFoldDB" id="X1C5C6"/>
<comment type="caution">
    <text evidence="2">The sequence shown here is derived from an EMBL/GenBank/DDBJ whole genome shotgun (WGS) entry which is preliminary data.</text>
</comment>
<gene>
    <name evidence="2" type="ORF">S01H4_41987</name>
</gene>
<feature type="non-terminal residue" evidence="2">
    <location>
        <position position="1"/>
    </location>
</feature>
<proteinExistence type="predicted"/>
<evidence type="ECO:0000259" key="1">
    <source>
        <dbReference type="Pfam" id="PF04824"/>
    </source>
</evidence>
<accession>X1C5C6</accession>
<name>X1C5C6_9ZZZZ</name>
<feature type="domain" description="Rad21/Rec8-like protein C-terminal eukaryotic" evidence="1">
    <location>
        <begin position="15"/>
        <end position="61"/>
    </location>
</feature>
<dbReference type="InterPro" id="IPR006909">
    <property type="entry name" value="Rad21/Rec8_C_eu"/>
</dbReference>
<organism evidence="2">
    <name type="scientific">marine sediment metagenome</name>
    <dbReference type="NCBI Taxonomy" id="412755"/>
    <lineage>
        <taxon>unclassified sequences</taxon>
        <taxon>metagenomes</taxon>
        <taxon>ecological metagenomes</taxon>
    </lineage>
</organism>